<dbReference type="EC" id="1.3.1.88" evidence="10"/>
<evidence type="ECO:0000256" key="8">
    <source>
        <dbReference type="ARBA" id="ARBA00023027"/>
    </source>
</evidence>
<reference evidence="19 20" key="1">
    <citation type="journal article" date="2023" name="Elife">
        <title>Identification of key yeast species and microbe-microbe interactions impacting larval growth of Drosophila in the wild.</title>
        <authorList>
            <person name="Mure A."/>
            <person name="Sugiura Y."/>
            <person name="Maeda R."/>
            <person name="Honda K."/>
            <person name="Sakurai N."/>
            <person name="Takahashi Y."/>
            <person name="Watada M."/>
            <person name="Katoh T."/>
            <person name="Gotoh A."/>
            <person name="Gotoh Y."/>
            <person name="Taniguchi I."/>
            <person name="Nakamura K."/>
            <person name="Hayashi T."/>
            <person name="Katayama T."/>
            <person name="Uemura T."/>
            <person name="Hattori Y."/>
        </authorList>
    </citation>
    <scope>NUCLEOTIDE SEQUENCE [LARGE SCALE GENOMIC DNA]</scope>
    <source>
        <strain evidence="19 20">SC-9</strain>
    </source>
</reference>
<sequence>MTSTIFFGFIFPDSSTRAKFNPVKSFSSKKPLQNVLSTFAKMTNLKTPTAGSPAVAEASKKPNGAELYELMKRPTKIVAPMVDQSELAWRILSRKYGATLCYTPMLHARLFAQDKKYRLDNFCSFDGDAKLDRPLVVQFCANDPEYLLEAAKHVEDHCDAVDLNLGCPQGIARKGKYGAYLMDEWELIPKLIGTLHENLKVPVTAKIRVYPSNSKNASTGPGQKVANGANDEDFDKEKTLQYARMVLKAGAQILTVHGRTRDMKGQMTGVANWNILKYLYEELSKEFEDIDKKLIFFSNGNILYPEDIQRSLDYIGCQGVMSAEANLYNPGIFSNVFPEGTSEEEIKERQFPRVDKIAREYLEIIKSVQPESVASKHAIKAHFFKLLRPFVDVHKDIRQKIATTSVKGPLEDWEAIVRVVEETVSKIFEDPEIQDKDKIIIGPKEWWGGSYKTIPYWRCQPYFRKVDGKLVVEDIKEKKLTNLENGLKRKQEDGEGNEEGSKDCKKQQTTKTTA</sequence>
<gene>
    <name evidence="19" type="ORF">DASC09_004300</name>
</gene>
<dbReference type="EMBL" id="BTFZ01000001">
    <property type="protein sequence ID" value="GMM33105.1"/>
    <property type="molecule type" value="Genomic_DNA"/>
</dbReference>
<dbReference type="GO" id="GO:0006397">
    <property type="term" value="P:mRNA processing"/>
    <property type="evidence" value="ECO:0007669"/>
    <property type="project" value="UniProtKB-KW"/>
</dbReference>
<keyword evidence="3" id="KW-0288">FMN</keyword>
<dbReference type="AlphaFoldDB" id="A0AAV5QF67"/>
<keyword evidence="20" id="KW-1185">Reference proteome</keyword>
<feature type="compositionally biased region" description="Basic and acidic residues" evidence="17">
    <location>
        <begin position="483"/>
        <end position="506"/>
    </location>
</feature>
<evidence type="ECO:0000256" key="15">
    <source>
        <dbReference type="ARBA" id="ARBA00049447"/>
    </source>
</evidence>
<keyword evidence="2" id="KW-0285">Flavoprotein</keyword>
<comment type="similarity">
    <text evidence="9">Belongs to the Dus family. Dus1 subfamily.</text>
</comment>
<dbReference type="SUPFAM" id="SSF51395">
    <property type="entry name" value="FMN-linked oxidoreductases"/>
    <property type="match status" value="1"/>
</dbReference>
<keyword evidence="6" id="KW-0521">NADP</keyword>
<evidence type="ECO:0000313" key="19">
    <source>
        <dbReference type="EMBL" id="GMM33105.1"/>
    </source>
</evidence>
<keyword evidence="7" id="KW-0560">Oxidoreductase</keyword>
<evidence type="ECO:0000256" key="17">
    <source>
        <dbReference type="SAM" id="MobiDB-lite"/>
    </source>
</evidence>
<feature type="domain" description="DUS-like FMN-binding" evidence="18">
    <location>
        <begin position="78"/>
        <end position="380"/>
    </location>
</feature>
<dbReference type="GeneID" id="90071084"/>
<evidence type="ECO:0000256" key="3">
    <source>
        <dbReference type="ARBA" id="ARBA00022643"/>
    </source>
</evidence>
<evidence type="ECO:0000313" key="20">
    <source>
        <dbReference type="Proteomes" id="UP001360560"/>
    </source>
</evidence>
<accession>A0AAV5QF67</accession>
<evidence type="ECO:0000256" key="2">
    <source>
        <dbReference type="ARBA" id="ARBA00022630"/>
    </source>
</evidence>
<evidence type="ECO:0000259" key="18">
    <source>
        <dbReference type="Pfam" id="PF01207"/>
    </source>
</evidence>
<organism evidence="19 20">
    <name type="scientific">Saccharomycopsis crataegensis</name>
    <dbReference type="NCBI Taxonomy" id="43959"/>
    <lineage>
        <taxon>Eukaryota</taxon>
        <taxon>Fungi</taxon>
        <taxon>Dikarya</taxon>
        <taxon>Ascomycota</taxon>
        <taxon>Saccharomycotina</taxon>
        <taxon>Saccharomycetes</taxon>
        <taxon>Saccharomycopsidaceae</taxon>
        <taxon>Saccharomycopsis</taxon>
    </lineage>
</organism>
<dbReference type="CDD" id="cd02801">
    <property type="entry name" value="DUS_like_FMN"/>
    <property type="match status" value="1"/>
</dbReference>
<name>A0AAV5QF67_9ASCO</name>
<keyword evidence="4" id="KW-0507">mRNA processing</keyword>
<comment type="caution">
    <text evidence="19">The sequence shown here is derived from an EMBL/GenBank/DDBJ whole genome shotgun (WGS) entry which is preliminary data.</text>
</comment>
<dbReference type="PANTHER" id="PTHR11082:SF5">
    <property type="entry name" value="TRNA-DIHYDROURIDINE(16_17) SYNTHASE [NAD(P)(+)]-LIKE"/>
    <property type="match status" value="1"/>
</dbReference>
<comment type="catalytic activity">
    <reaction evidence="16">
        <text>5,6-dihydrouridine(17) in tRNA + NADP(+) = uridine(17) in tRNA + NADPH + H(+)</text>
        <dbReference type="Rhea" id="RHEA:53368"/>
        <dbReference type="Rhea" id="RHEA-COMP:13541"/>
        <dbReference type="Rhea" id="RHEA-COMP:13542"/>
        <dbReference type="ChEBI" id="CHEBI:15378"/>
        <dbReference type="ChEBI" id="CHEBI:57783"/>
        <dbReference type="ChEBI" id="CHEBI:58349"/>
        <dbReference type="ChEBI" id="CHEBI:65315"/>
        <dbReference type="ChEBI" id="CHEBI:74443"/>
        <dbReference type="EC" id="1.3.1.88"/>
    </reaction>
    <physiologicalReaction direction="right-to-left" evidence="16">
        <dbReference type="Rhea" id="RHEA:53370"/>
    </physiologicalReaction>
</comment>
<evidence type="ECO:0000256" key="16">
    <source>
        <dbReference type="ARBA" id="ARBA00049467"/>
    </source>
</evidence>
<evidence type="ECO:0000256" key="7">
    <source>
        <dbReference type="ARBA" id="ARBA00023002"/>
    </source>
</evidence>
<evidence type="ECO:0000256" key="10">
    <source>
        <dbReference type="ARBA" id="ARBA00038890"/>
    </source>
</evidence>
<comment type="catalytic activity">
    <reaction evidence="13">
        <text>a 5,6-dihydrouridine in mRNA + NAD(+) = a uridine in mRNA + NADH + H(+)</text>
        <dbReference type="Rhea" id="RHEA:69851"/>
        <dbReference type="Rhea" id="RHEA-COMP:14658"/>
        <dbReference type="Rhea" id="RHEA-COMP:17789"/>
        <dbReference type="ChEBI" id="CHEBI:15378"/>
        <dbReference type="ChEBI" id="CHEBI:57540"/>
        <dbReference type="ChEBI" id="CHEBI:57945"/>
        <dbReference type="ChEBI" id="CHEBI:65315"/>
        <dbReference type="ChEBI" id="CHEBI:74443"/>
    </reaction>
    <physiologicalReaction direction="right-to-left" evidence="13">
        <dbReference type="Rhea" id="RHEA:69853"/>
    </physiologicalReaction>
</comment>
<evidence type="ECO:0000256" key="1">
    <source>
        <dbReference type="ARBA" id="ARBA00001917"/>
    </source>
</evidence>
<comment type="catalytic activity">
    <reaction evidence="12">
        <text>5,6-dihydrouridine(16) in tRNA + NADP(+) = uridine(16) in tRNA + NADPH + H(+)</text>
        <dbReference type="Rhea" id="RHEA:53376"/>
        <dbReference type="Rhea" id="RHEA-COMP:13543"/>
        <dbReference type="Rhea" id="RHEA-COMP:13544"/>
        <dbReference type="ChEBI" id="CHEBI:15378"/>
        <dbReference type="ChEBI" id="CHEBI:57783"/>
        <dbReference type="ChEBI" id="CHEBI:58349"/>
        <dbReference type="ChEBI" id="CHEBI:65315"/>
        <dbReference type="ChEBI" id="CHEBI:74443"/>
        <dbReference type="EC" id="1.3.1.88"/>
    </reaction>
    <physiologicalReaction direction="right-to-left" evidence="12">
        <dbReference type="Rhea" id="RHEA:53378"/>
    </physiologicalReaction>
</comment>
<evidence type="ECO:0000256" key="5">
    <source>
        <dbReference type="ARBA" id="ARBA00022694"/>
    </source>
</evidence>
<evidence type="ECO:0000256" key="13">
    <source>
        <dbReference type="ARBA" id="ARBA00048342"/>
    </source>
</evidence>
<dbReference type="RefSeq" id="XP_064850105.1">
    <property type="nucleotide sequence ID" value="XM_064994033.1"/>
</dbReference>
<dbReference type="InterPro" id="IPR035587">
    <property type="entry name" value="DUS-like_FMN-bd"/>
</dbReference>
<dbReference type="InterPro" id="IPR018517">
    <property type="entry name" value="tRNA_hU_synthase_CS"/>
</dbReference>
<evidence type="ECO:0000256" key="12">
    <source>
        <dbReference type="ARBA" id="ARBA00047652"/>
    </source>
</evidence>
<comment type="catalytic activity">
    <reaction evidence="14">
        <text>5,6-dihydrouridine(16) in tRNA + NAD(+) = uridine(16) in tRNA + NADH + H(+)</text>
        <dbReference type="Rhea" id="RHEA:53380"/>
        <dbReference type="Rhea" id="RHEA-COMP:13543"/>
        <dbReference type="Rhea" id="RHEA-COMP:13544"/>
        <dbReference type="ChEBI" id="CHEBI:15378"/>
        <dbReference type="ChEBI" id="CHEBI:57540"/>
        <dbReference type="ChEBI" id="CHEBI:57945"/>
        <dbReference type="ChEBI" id="CHEBI:65315"/>
        <dbReference type="ChEBI" id="CHEBI:74443"/>
        <dbReference type="EC" id="1.3.1.88"/>
    </reaction>
    <physiologicalReaction direction="right-to-left" evidence="14">
        <dbReference type="Rhea" id="RHEA:53382"/>
    </physiologicalReaction>
</comment>
<dbReference type="PANTHER" id="PTHR11082">
    <property type="entry name" value="TRNA-DIHYDROURIDINE SYNTHASE"/>
    <property type="match status" value="1"/>
</dbReference>
<feature type="region of interest" description="Disordered" evidence="17">
    <location>
        <begin position="483"/>
        <end position="514"/>
    </location>
</feature>
<proteinExistence type="inferred from homology"/>
<keyword evidence="5" id="KW-0819">tRNA processing</keyword>
<evidence type="ECO:0000256" key="14">
    <source>
        <dbReference type="ARBA" id="ARBA00048934"/>
    </source>
</evidence>
<evidence type="ECO:0000256" key="4">
    <source>
        <dbReference type="ARBA" id="ARBA00022664"/>
    </source>
</evidence>
<dbReference type="Proteomes" id="UP001360560">
    <property type="component" value="Unassembled WGS sequence"/>
</dbReference>
<evidence type="ECO:0000256" key="9">
    <source>
        <dbReference type="ARBA" id="ARBA00038313"/>
    </source>
</evidence>
<protein>
    <recommendedName>
        <fullName evidence="10">tRNA-dihydrouridine(16/17) synthase [NAD(P)(+)]</fullName>
        <ecNumber evidence="10">1.3.1.88</ecNumber>
    </recommendedName>
</protein>
<comment type="catalytic activity">
    <reaction evidence="11">
        <text>5,6-dihydrouridine(17) in tRNA + NAD(+) = uridine(17) in tRNA + NADH + H(+)</text>
        <dbReference type="Rhea" id="RHEA:53372"/>
        <dbReference type="Rhea" id="RHEA-COMP:13541"/>
        <dbReference type="Rhea" id="RHEA-COMP:13542"/>
        <dbReference type="ChEBI" id="CHEBI:15378"/>
        <dbReference type="ChEBI" id="CHEBI:57540"/>
        <dbReference type="ChEBI" id="CHEBI:57945"/>
        <dbReference type="ChEBI" id="CHEBI:65315"/>
        <dbReference type="ChEBI" id="CHEBI:74443"/>
        <dbReference type="EC" id="1.3.1.88"/>
    </reaction>
    <physiologicalReaction direction="right-to-left" evidence="11">
        <dbReference type="Rhea" id="RHEA:53374"/>
    </physiologicalReaction>
</comment>
<dbReference type="Gene3D" id="3.20.20.70">
    <property type="entry name" value="Aldolase class I"/>
    <property type="match status" value="1"/>
</dbReference>
<dbReference type="PROSITE" id="PS01136">
    <property type="entry name" value="UPF0034"/>
    <property type="match status" value="1"/>
</dbReference>
<comment type="catalytic activity">
    <reaction evidence="15">
        <text>a 5,6-dihydrouridine in mRNA + NADP(+) = a uridine in mRNA + NADPH + H(+)</text>
        <dbReference type="Rhea" id="RHEA:69855"/>
        <dbReference type="Rhea" id="RHEA-COMP:14658"/>
        <dbReference type="Rhea" id="RHEA-COMP:17789"/>
        <dbReference type="ChEBI" id="CHEBI:15378"/>
        <dbReference type="ChEBI" id="CHEBI:57783"/>
        <dbReference type="ChEBI" id="CHEBI:58349"/>
        <dbReference type="ChEBI" id="CHEBI:65315"/>
        <dbReference type="ChEBI" id="CHEBI:74443"/>
    </reaction>
    <physiologicalReaction direction="right-to-left" evidence="15">
        <dbReference type="Rhea" id="RHEA:69857"/>
    </physiologicalReaction>
</comment>
<evidence type="ECO:0000256" key="11">
    <source>
        <dbReference type="ARBA" id="ARBA00047287"/>
    </source>
</evidence>
<dbReference type="InterPro" id="IPR013785">
    <property type="entry name" value="Aldolase_TIM"/>
</dbReference>
<dbReference type="Pfam" id="PF01207">
    <property type="entry name" value="Dus"/>
    <property type="match status" value="1"/>
</dbReference>
<keyword evidence="8" id="KW-0520">NAD</keyword>
<evidence type="ECO:0000256" key="6">
    <source>
        <dbReference type="ARBA" id="ARBA00022857"/>
    </source>
</evidence>
<dbReference type="GO" id="GO:0050660">
    <property type="term" value="F:flavin adenine dinucleotide binding"/>
    <property type="evidence" value="ECO:0007669"/>
    <property type="project" value="InterPro"/>
</dbReference>
<comment type="cofactor">
    <cofactor evidence="1">
        <name>FMN</name>
        <dbReference type="ChEBI" id="CHEBI:58210"/>
    </cofactor>
</comment>
<dbReference type="GO" id="GO:0017150">
    <property type="term" value="F:tRNA dihydrouridine synthase activity"/>
    <property type="evidence" value="ECO:0007669"/>
    <property type="project" value="InterPro"/>
</dbReference>